<evidence type="ECO:0000313" key="5">
    <source>
        <dbReference type="Proteomes" id="UP000189443"/>
    </source>
</evidence>
<accession>A0A1S6J1W4</accession>
<dbReference type="Proteomes" id="UP000189443">
    <property type="component" value="Chromosome"/>
</dbReference>
<dbReference type="Pfam" id="PF00293">
    <property type="entry name" value="NUDIX"/>
    <property type="match status" value="1"/>
</dbReference>
<dbReference type="KEGG" id="spac:B1H29_01220"/>
<dbReference type="SUPFAM" id="SSF55811">
    <property type="entry name" value="Nudix"/>
    <property type="match status" value="1"/>
</dbReference>
<dbReference type="Gene3D" id="3.90.79.10">
    <property type="entry name" value="Nucleoside Triphosphate Pyrophosphohydrolase"/>
    <property type="match status" value="1"/>
</dbReference>
<protein>
    <recommendedName>
        <fullName evidence="3">Nudix hydrolase domain-containing protein</fullName>
    </recommendedName>
</protein>
<dbReference type="PROSITE" id="PS51462">
    <property type="entry name" value="NUDIX"/>
    <property type="match status" value="1"/>
</dbReference>
<feature type="region of interest" description="Disordered" evidence="2">
    <location>
        <begin position="1"/>
        <end position="52"/>
    </location>
</feature>
<dbReference type="PANTHER" id="PTHR43736:SF1">
    <property type="entry name" value="DIHYDRONEOPTERIN TRIPHOSPHATE DIPHOSPHATASE"/>
    <property type="match status" value="1"/>
</dbReference>
<dbReference type="InterPro" id="IPR015797">
    <property type="entry name" value="NUDIX_hydrolase-like_dom_sf"/>
</dbReference>
<proteinExistence type="inferred from homology"/>
<dbReference type="AlphaFoldDB" id="A0A1S6J1W4"/>
<dbReference type="InterPro" id="IPR000086">
    <property type="entry name" value="NUDIX_hydrolase_dom"/>
</dbReference>
<keyword evidence="5" id="KW-1185">Reference proteome</keyword>
<gene>
    <name evidence="4" type="ORF">B1H29_01220</name>
</gene>
<dbReference type="EMBL" id="CP019724">
    <property type="protein sequence ID" value="AQS65744.1"/>
    <property type="molecule type" value="Genomic_DNA"/>
</dbReference>
<feature type="domain" description="Nudix hydrolase" evidence="3">
    <location>
        <begin position="1"/>
        <end position="101"/>
    </location>
</feature>
<evidence type="ECO:0000313" key="4">
    <source>
        <dbReference type="EMBL" id="AQS65744.1"/>
    </source>
</evidence>
<organism evidence="4 5">
    <name type="scientific">Streptomyces pactum</name>
    <dbReference type="NCBI Taxonomy" id="68249"/>
    <lineage>
        <taxon>Bacteria</taxon>
        <taxon>Bacillati</taxon>
        <taxon>Actinomycetota</taxon>
        <taxon>Actinomycetes</taxon>
        <taxon>Kitasatosporales</taxon>
        <taxon>Streptomycetaceae</taxon>
        <taxon>Streptomyces</taxon>
    </lineage>
</organism>
<evidence type="ECO:0000256" key="1">
    <source>
        <dbReference type="ARBA" id="ARBA00005582"/>
    </source>
</evidence>
<evidence type="ECO:0000256" key="2">
    <source>
        <dbReference type="SAM" id="MobiDB-lite"/>
    </source>
</evidence>
<feature type="compositionally biased region" description="Basic and acidic residues" evidence="2">
    <location>
        <begin position="7"/>
        <end position="50"/>
    </location>
</feature>
<name>A0A1S6J1W4_9ACTN</name>
<feature type="compositionally biased region" description="Low complexity" evidence="2">
    <location>
        <begin position="134"/>
        <end position="151"/>
    </location>
</feature>
<comment type="similarity">
    <text evidence="1">Belongs to the Nudix hydrolase family.</text>
</comment>
<dbReference type="PANTHER" id="PTHR43736">
    <property type="entry name" value="ADP-RIBOSE PYROPHOSPHATASE"/>
    <property type="match status" value="1"/>
</dbReference>
<evidence type="ECO:0000259" key="3">
    <source>
        <dbReference type="PROSITE" id="PS51462"/>
    </source>
</evidence>
<feature type="region of interest" description="Disordered" evidence="2">
    <location>
        <begin position="75"/>
        <end position="151"/>
    </location>
</feature>
<reference evidence="4 5" key="1">
    <citation type="submission" date="2017-02" db="EMBL/GenBank/DDBJ databases">
        <title>Streptomyces pactum ACT12 Genome sequencing and assembly.</title>
        <authorList>
            <person name="Xue Q."/>
            <person name="Yan X."/>
            <person name="Jia L."/>
            <person name="Yan H."/>
        </authorList>
    </citation>
    <scope>NUCLEOTIDE SEQUENCE [LARGE SCALE GENOMIC DNA]</scope>
    <source>
        <strain evidence="4 5">ACT12</strain>
    </source>
</reference>
<sequence>MPGSHVDPGESSREAAARELAEETGVRAPADDPREIGTWDQPSREPRGRYSTDAYAVIVPVGIQTTAGDDARTARWWPLNGLPNHLAFDPTPTSSARPCPPEPSPRDPRASPGPSRPGEAHPSPTRRTSEWHVSPSAWSPATPTTAPAHTR</sequence>